<dbReference type="InterPro" id="IPR048324">
    <property type="entry name" value="ZSWIM1-3_RNaseH-like"/>
</dbReference>
<gene>
    <name evidence="2" type="ORF">GMARGA_LOCUS19949</name>
</gene>
<dbReference type="Proteomes" id="UP000789901">
    <property type="component" value="Unassembled WGS sequence"/>
</dbReference>
<proteinExistence type="predicted"/>
<protein>
    <submittedName>
        <fullName evidence="2">32605_t:CDS:1</fullName>
    </submittedName>
</protein>
<comment type="caution">
    <text evidence="2">The sequence shown here is derived from an EMBL/GenBank/DDBJ whole genome shotgun (WGS) entry which is preliminary data.</text>
</comment>
<dbReference type="Pfam" id="PF21056">
    <property type="entry name" value="ZSWIM1-3_RNaseH-like"/>
    <property type="match status" value="1"/>
</dbReference>
<feature type="domain" description="ZSWIM1/3 RNaseH-like" evidence="1">
    <location>
        <begin position="57"/>
        <end position="171"/>
    </location>
</feature>
<evidence type="ECO:0000313" key="3">
    <source>
        <dbReference type="Proteomes" id="UP000789901"/>
    </source>
</evidence>
<organism evidence="2 3">
    <name type="scientific">Gigaspora margarita</name>
    <dbReference type="NCBI Taxonomy" id="4874"/>
    <lineage>
        <taxon>Eukaryota</taxon>
        <taxon>Fungi</taxon>
        <taxon>Fungi incertae sedis</taxon>
        <taxon>Mucoromycota</taxon>
        <taxon>Glomeromycotina</taxon>
        <taxon>Glomeromycetes</taxon>
        <taxon>Diversisporales</taxon>
        <taxon>Gigasporaceae</taxon>
        <taxon>Gigaspora</taxon>
    </lineage>
</organism>
<accession>A0ABN7VKT0</accession>
<dbReference type="EMBL" id="CAJVQB010017077">
    <property type="protein sequence ID" value="CAG8782627.1"/>
    <property type="molecule type" value="Genomic_DNA"/>
</dbReference>
<keyword evidence="3" id="KW-1185">Reference proteome</keyword>
<name>A0ABN7VKT0_GIGMA</name>
<evidence type="ECO:0000259" key="1">
    <source>
        <dbReference type="Pfam" id="PF21056"/>
    </source>
</evidence>
<sequence length="171" mass="20536">MTNIDCKKKKYNHCRLWYTEENFINSYDDFDKAELCSQMIDIDFAVFLNSFLNRVETINEDERETTYIIIAFTTHLFDVFLKEQITVIAIDATYNTNQLKYELYVILEIIDRVEFPLTYLLLKPNQEKKHSKILLNWFYLIKEQCICYVQTFLTDKDFAQITLAQIVWPHA</sequence>
<evidence type="ECO:0000313" key="2">
    <source>
        <dbReference type="EMBL" id="CAG8782627.1"/>
    </source>
</evidence>
<reference evidence="2 3" key="1">
    <citation type="submission" date="2021-06" db="EMBL/GenBank/DDBJ databases">
        <authorList>
            <person name="Kallberg Y."/>
            <person name="Tangrot J."/>
            <person name="Rosling A."/>
        </authorList>
    </citation>
    <scope>NUCLEOTIDE SEQUENCE [LARGE SCALE GENOMIC DNA]</scope>
    <source>
        <strain evidence="2 3">120-4 pot B 10/14</strain>
    </source>
</reference>